<keyword evidence="8" id="KW-1185">Reference proteome</keyword>
<name>A0A9W9MH04_9EURO</name>
<reference evidence="7" key="1">
    <citation type="submission" date="2022-11" db="EMBL/GenBank/DDBJ databases">
        <authorList>
            <person name="Petersen C."/>
        </authorList>
    </citation>
    <scope>NUCLEOTIDE SEQUENCE</scope>
    <source>
        <strain evidence="7">IBT 20477</strain>
    </source>
</reference>
<evidence type="ECO:0000256" key="4">
    <source>
        <dbReference type="ARBA" id="ARBA00023004"/>
    </source>
</evidence>
<dbReference type="PROSITE" id="PS00086">
    <property type="entry name" value="CYTOCHROME_P450"/>
    <property type="match status" value="1"/>
</dbReference>
<dbReference type="AlphaFoldDB" id="A0A9W9MH04"/>
<keyword evidence="3 6" id="KW-0560">Oxidoreductase</keyword>
<sequence>MLEDTAGHENYTISLIDKRLGNPSTRPDFLTRMLENRPEDLTDVQIAAHASDFVIAGSETTATTLSCIVYYLTKSPSVYQKATQEIRDRFERFEDINSTAALQLKYLHALALEAMRIYPPLPLALPRVVPKGGDTIDGHFVAEGVTTDPYPFGLNLPNSKQTIVSVNPVAACISTKNFDAPLEFRPERWLESDLVDDHEASQPFSMGPRACLGRNLAWIELSLLLSKILWVYDIELLNTEVDWLRDSRMAILWKKPKLMIKTTRRRVAS</sequence>
<organism evidence="7 8">
    <name type="scientific">Penicillium cf. viridicatum</name>
    <dbReference type="NCBI Taxonomy" id="2972119"/>
    <lineage>
        <taxon>Eukaryota</taxon>
        <taxon>Fungi</taxon>
        <taxon>Dikarya</taxon>
        <taxon>Ascomycota</taxon>
        <taxon>Pezizomycotina</taxon>
        <taxon>Eurotiomycetes</taxon>
        <taxon>Eurotiomycetidae</taxon>
        <taxon>Eurotiales</taxon>
        <taxon>Aspergillaceae</taxon>
        <taxon>Penicillium</taxon>
    </lineage>
</organism>
<evidence type="ECO:0000256" key="5">
    <source>
        <dbReference type="PIRSR" id="PIRSR602401-1"/>
    </source>
</evidence>
<keyword evidence="6" id="KW-0503">Monooxygenase</keyword>
<comment type="caution">
    <text evidence="7">The sequence shown here is derived from an EMBL/GenBank/DDBJ whole genome shotgun (WGS) entry which is preliminary data.</text>
</comment>
<dbReference type="Pfam" id="PF00067">
    <property type="entry name" value="p450"/>
    <property type="match status" value="1"/>
</dbReference>
<evidence type="ECO:0000313" key="7">
    <source>
        <dbReference type="EMBL" id="KAJ5201117.1"/>
    </source>
</evidence>
<keyword evidence="4 5" id="KW-0408">Iron</keyword>
<dbReference type="InterPro" id="IPR050121">
    <property type="entry name" value="Cytochrome_P450_monoxygenase"/>
</dbReference>
<evidence type="ECO:0000256" key="6">
    <source>
        <dbReference type="RuleBase" id="RU000461"/>
    </source>
</evidence>
<evidence type="ECO:0000256" key="3">
    <source>
        <dbReference type="ARBA" id="ARBA00023002"/>
    </source>
</evidence>
<proteinExistence type="inferred from homology"/>
<dbReference type="GO" id="GO:0016705">
    <property type="term" value="F:oxidoreductase activity, acting on paired donors, with incorporation or reduction of molecular oxygen"/>
    <property type="evidence" value="ECO:0007669"/>
    <property type="project" value="InterPro"/>
</dbReference>
<evidence type="ECO:0000256" key="2">
    <source>
        <dbReference type="ARBA" id="ARBA00022723"/>
    </source>
</evidence>
<dbReference type="GO" id="GO:0043386">
    <property type="term" value="P:mycotoxin biosynthetic process"/>
    <property type="evidence" value="ECO:0007669"/>
    <property type="project" value="UniProtKB-ARBA"/>
</dbReference>
<dbReference type="Gene3D" id="1.10.630.10">
    <property type="entry name" value="Cytochrome P450"/>
    <property type="match status" value="1"/>
</dbReference>
<comment type="cofactor">
    <cofactor evidence="1 5">
        <name>heme</name>
        <dbReference type="ChEBI" id="CHEBI:30413"/>
    </cofactor>
</comment>
<dbReference type="InterPro" id="IPR017972">
    <property type="entry name" value="Cyt_P450_CS"/>
</dbReference>
<feature type="binding site" description="axial binding residue" evidence="5">
    <location>
        <position position="211"/>
    </location>
    <ligand>
        <name>heme</name>
        <dbReference type="ChEBI" id="CHEBI:30413"/>
    </ligand>
    <ligandPart>
        <name>Fe</name>
        <dbReference type="ChEBI" id="CHEBI:18248"/>
    </ligandPart>
</feature>
<dbReference type="GO" id="GO:0004497">
    <property type="term" value="F:monooxygenase activity"/>
    <property type="evidence" value="ECO:0007669"/>
    <property type="project" value="UniProtKB-KW"/>
</dbReference>
<dbReference type="SUPFAM" id="SSF48264">
    <property type="entry name" value="Cytochrome P450"/>
    <property type="match status" value="1"/>
</dbReference>
<keyword evidence="5 6" id="KW-0349">Heme</keyword>
<reference evidence="7" key="2">
    <citation type="journal article" date="2023" name="IMA Fungus">
        <title>Comparative genomic study of the Penicillium genus elucidates a diverse pangenome and 15 lateral gene transfer events.</title>
        <authorList>
            <person name="Petersen C."/>
            <person name="Sorensen T."/>
            <person name="Nielsen M.R."/>
            <person name="Sondergaard T.E."/>
            <person name="Sorensen J.L."/>
            <person name="Fitzpatrick D.A."/>
            <person name="Frisvad J.C."/>
            <person name="Nielsen K.L."/>
        </authorList>
    </citation>
    <scope>NUCLEOTIDE SEQUENCE</scope>
    <source>
        <strain evidence="7">IBT 20477</strain>
    </source>
</reference>
<dbReference type="GO" id="GO:0020037">
    <property type="term" value="F:heme binding"/>
    <property type="evidence" value="ECO:0007669"/>
    <property type="project" value="InterPro"/>
</dbReference>
<dbReference type="PRINTS" id="PR00385">
    <property type="entry name" value="P450"/>
</dbReference>
<keyword evidence="2 5" id="KW-0479">Metal-binding</keyword>
<accession>A0A9W9MH04</accession>
<dbReference type="Proteomes" id="UP001150942">
    <property type="component" value="Unassembled WGS sequence"/>
</dbReference>
<protein>
    <submittedName>
        <fullName evidence="7">Uncharacterized protein</fullName>
    </submittedName>
</protein>
<dbReference type="PANTHER" id="PTHR24305:SF161">
    <property type="entry name" value="P450, PUTATIVE (EUROFUNG)-RELATED"/>
    <property type="match status" value="1"/>
</dbReference>
<dbReference type="InterPro" id="IPR002401">
    <property type="entry name" value="Cyt_P450_E_grp-I"/>
</dbReference>
<evidence type="ECO:0000313" key="8">
    <source>
        <dbReference type="Proteomes" id="UP001150942"/>
    </source>
</evidence>
<gene>
    <name evidence="7" type="ORF">N7449_005920</name>
</gene>
<dbReference type="EMBL" id="JAPQKQ010000004">
    <property type="protein sequence ID" value="KAJ5201117.1"/>
    <property type="molecule type" value="Genomic_DNA"/>
</dbReference>
<evidence type="ECO:0000256" key="1">
    <source>
        <dbReference type="ARBA" id="ARBA00001971"/>
    </source>
</evidence>
<dbReference type="PRINTS" id="PR00463">
    <property type="entry name" value="EP450I"/>
</dbReference>
<dbReference type="InterPro" id="IPR001128">
    <property type="entry name" value="Cyt_P450"/>
</dbReference>
<comment type="similarity">
    <text evidence="6">Belongs to the cytochrome P450 family.</text>
</comment>
<dbReference type="InterPro" id="IPR036396">
    <property type="entry name" value="Cyt_P450_sf"/>
</dbReference>
<dbReference type="GO" id="GO:0005506">
    <property type="term" value="F:iron ion binding"/>
    <property type="evidence" value="ECO:0007669"/>
    <property type="project" value="InterPro"/>
</dbReference>
<dbReference type="PANTHER" id="PTHR24305">
    <property type="entry name" value="CYTOCHROME P450"/>
    <property type="match status" value="1"/>
</dbReference>
<dbReference type="OrthoDB" id="1470350at2759"/>